<dbReference type="PANTHER" id="PTHR46609:SF7">
    <property type="match status" value="1"/>
</dbReference>
<dbReference type="InterPro" id="IPR011604">
    <property type="entry name" value="PDDEXK-like_dom_sf"/>
</dbReference>
<accession>A0A671TXF3</accession>
<dbReference type="OMA" id="SEDRCEV"/>
<dbReference type="Gene3D" id="3.90.320.10">
    <property type="match status" value="1"/>
</dbReference>
<dbReference type="InParanoid" id="A0A671TXF3"/>
<dbReference type="Pfam" id="PF09588">
    <property type="entry name" value="YqaJ"/>
    <property type="match status" value="1"/>
</dbReference>
<organism evidence="2 3">
    <name type="scientific">Sparus aurata</name>
    <name type="common">Gilthead sea bream</name>
    <dbReference type="NCBI Taxonomy" id="8175"/>
    <lineage>
        <taxon>Eukaryota</taxon>
        <taxon>Metazoa</taxon>
        <taxon>Chordata</taxon>
        <taxon>Craniata</taxon>
        <taxon>Vertebrata</taxon>
        <taxon>Euteleostomi</taxon>
        <taxon>Actinopterygii</taxon>
        <taxon>Neopterygii</taxon>
        <taxon>Teleostei</taxon>
        <taxon>Neoteleostei</taxon>
        <taxon>Acanthomorphata</taxon>
        <taxon>Eupercaria</taxon>
        <taxon>Spariformes</taxon>
        <taxon>Sparidae</taxon>
        <taxon>Sparus</taxon>
    </lineage>
</organism>
<protein>
    <submittedName>
        <fullName evidence="2">Uncharacterized LOC115569105</fullName>
    </submittedName>
</protein>
<proteinExistence type="predicted"/>
<keyword evidence="3" id="KW-1185">Reference proteome</keyword>
<dbReference type="CDD" id="cd22343">
    <property type="entry name" value="PDDEXK_lambda_exonuclease-like"/>
    <property type="match status" value="1"/>
</dbReference>
<gene>
    <name evidence="2" type="primary">LOC115569105</name>
</gene>
<dbReference type="GeneID" id="115569105"/>
<dbReference type="RefSeq" id="XP_030252896.1">
    <property type="nucleotide sequence ID" value="XM_030397036.1"/>
</dbReference>
<evidence type="ECO:0000313" key="2">
    <source>
        <dbReference type="Ensembl" id="ENSSAUP00010006065.1"/>
    </source>
</evidence>
<dbReference type="RefSeq" id="XP_030252898.1">
    <property type="nucleotide sequence ID" value="XM_030397038.1"/>
</dbReference>
<dbReference type="InterPro" id="IPR019080">
    <property type="entry name" value="YqaJ_viral_recombinase"/>
</dbReference>
<dbReference type="InterPro" id="IPR051703">
    <property type="entry name" value="NF-kappa-B_Signaling_Reg"/>
</dbReference>
<dbReference type="InterPro" id="IPR011335">
    <property type="entry name" value="Restrct_endonuc-II-like"/>
</dbReference>
<dbReference type="RefSeq" id="XP_030252897.1">
    <property type="nucleotide sequence ID" value="XM_030397037.1"/>
</dbReference>
<dbReference type="SUPFAM" id="SSF52980">
    <property type="entry name" value="Restriction endonuclease-like"/>
    <property type="match status" value="1"/>
</dbReference>
<dbReference type="OrthoDB" id="261614at2759"/>
<reference evidence="2" key="3">
    <citation type="submission" date="2025-09" db="UniProtKB">
        <authorList>
            <consortium name="Ensembl"/>
        </authorList>
    </citation>
    <scope>IDENTIFICATION</scope>
</reference>
<evidence type="ECO:0000313" key="3">
    <source>
        <dbReference type="Proteomes" id="UP000472265"/>
    </source>
</evidence>
<dbReference type="Ensembl" id="ENSSAUT00010006531.1">
    <property type="protein sequence ID" value="ENSSAUP00010006065.1"/>
    <property type="gene ID" value="ENSSAUG00010003088.1"/>
</dbReference>
<dbReference type="GeneTree" id="ENSGT00990000204177"/>
<dbReference type="Proteomes" id="UP000472265">
    <property type="component" value="Chromosome 18"/>
</dbReference>
<sequence>MSLLQIGEMYKDFDISDKPLVATMGISDEKTLTETAFGLAQKGSVLSYQQPILPSRSVKMHQDPPPYPLLPLVESRLAPTKCVHVCTEEEHFHLESLKVTQDMAFKIEAATRDQAADPEWHRLRRPRITSSRFREVCFVRGMSSAQSLAARLLKGTRQTPDMKRGADMESEAASEYCQLKSVNYTPCGLVIHPDAPWLGASPDGLIFDPATQPPFGLVEIKCPNVKSYVDCSYITMQYGTSAQRESHTYYWQVQGQLLITGLQWCDFVICAQEDMLVQRIHVDHNITSVIREKVDQFYFRVFMPYYLSLSKRVIE</sequence>
<dbReference type="AlphaFoldDB" id="A0A671TXF3"/>
<evidence type="ECO:0000259" key="1">
    <source>
        <dbReference type="Pfam" id="PF09588"/>
    </source>
</evidence>
<dbReference type="GO" id="GO:0006281">
    <property type="term" value="P:DNA repair"/>
    <property type="evidence" value="ECO:0007669"/>
    <property type="project" value="UniProtKB-ARBA"/>
</dbReference>
<reference evidence="2" key="2">
    <citation type="submission" date="2025-08" db="UniProtKB">
        <authorList>
            <consortium name="Ensembl"/>
        </authorList>
    </citation>
    <scope>IDENTIFICATION</scope>
</reference>
<reference evidence="2" key="1">
    <citation type="submission" date="2021-04" db="EMBL/GenBank/DDBJ databases">
        <authorList>
            <consortium name="Wellcome Sanger Institute Data Sharing"/>
        </authorList>
    </citation>
    <scope>NUCLEOTIDE SEQUENCE [LARGE SCALE GENOMIC DNA]</scope>
</reference>
<feature type="domain" description="YqaJ viral recombinase" evidence="1">
    <location>
        <begin position="119"/>
        <end position="262"/>
    </location>
</feature>
<dbReference type="RefSeq" id="XP_030252895.1">
    <property type="nucleotide sequence ID" value="XM_030397035.1"/>
</dbReference>
<name>A0A671TXF3_SPAAU</name>
<dbReference type="PANTHER" id="PTHR46609">
    <property type="entry name" value="EXONUCLEASE, PHAGE-TYPE/RECB, C-TERMINAL DOMAIN-CONTAINING PROTEIN"/>
    <property type="match status" value="1"/>
</dbReference>